<name>A0A5A7PFR2_STRAF</name>
<keyword evidence="2" id="KW-0812">Transmembrane</keyword>
<accession>A0A5A7PFR2</accession>
<reference evidence="4" key="1">
    <citation type="journal article" date="2019" name="Curr. Biol.">
        <title>Genome Sequence of Striga asiatica Provides Insight into the Evolution of Plant Parasitism.</title>
        <authorList>
            <person name="Yoshida S."/>
            <person name="Kim S."/>
            <person name="Wafula E.K."/>
            <person name="Tanskanen J."/>
            <person name="Kim Y.M."/>
            <person name="Honaas L."/>
            <person name="Yang Z."/>
            <person name="Spallek T."/>
            <person name="Conn C.E."/>
            <person name="Ichihashi Y."/>
            <person name="Cheong K."/>
            <person name="Cui S."/>
            <person name="Der J.P."/>
            <person name="Gundlach H."/>
            <person name="Jiao Y."/>
            <person name="Hori C."/>
            <person name="Ishida J.K."/>
            <person name="Kasahara H."/>
            <person name="Kiba T."/>
            <person name="Kim M.S."/>
            <person name="Koo N."/>
            <person name="Laohavisit A."/>
            <person name="Lee Y.H."/>
            <person name="Lumba S."/>
            <person name="McCourt P."/>
            <person name="Mortimer J.C."/>
            <person name="Mutuku J.M."/>
            <person name="Nomura T."/>
            <person name="Sasaki-Sekimoto Y."/>
            <person name="Seto Y."/>
            <person name="Wang Y."/>
            <person name="Wakatake T."/>
            <person name="Sakakibara H."/>
            <person name="Demura T."/>
            <person name="Yamaguchi S."/>
            <person name="Yoneyama K."/>
            <person name="Manabe R.I."/>
            <person name="Nelson D.C."/>
            <person name="Schulman A.H."/>
            <person name="Timko M.P."/>
            <person name="dePamphilis C.W."/>
            <person name="Choi D."/>
            <person name="Shirasu K."/>
        </authorList>
    </citation>
    <scope>NUCLEOTIDE SEQUENCE [LARGE SCALE GENOMIC DNA]</scope>
    <source>
        <strain evidence="4">cv. UVA1</strain>
    </source>
</reference>
<dbReference type="PANTHER" id="PTHR36760">
    <property type="entry name" value="ACIDIC LEUCINE-RICH NUCLEAR PHOSPHOPROTEIN 32 FAMILY B PROTEIN"/>
    <property type="match status" value="1"/>
</dbReference>
<gene>
    <name evidence="3" type="ORF">STAS_07393</name>
</gene>
<feature type="transmembrane region" description="Helical" evidence="2">
    <location>
        <begin position="20"/>
        <end position="40"/>
    </location>
</feature>
<keyword evidence="2" id="KW-1133">Transmembrane helix</keyword>
<dbReference type="EMBL" id="BKCP01004472">
    <property type="protein sequence ID" value="GER31396.1"/>
    <property type="molecule type" value="Genomic_DNA"/>
</dbReference>
<evidence type="ECO:0000256" key="1">
    <source>
        <dbReference type="SAM" id="MobiDB-lite"/>
    </source>
</evidence>
<proteinExistence type="predicted"/>
<organism evidence="3 4">
    <name type="scientific">Striga asiatica</name>
    <name type="common">Asiatic witchweed</name>
    <name type="synonym">Buchnera asiatica</name>
    <dbReference type="NCBI Taxonomy" id="4170"/>
    <lineage>
        <taxon>Eukaryota</taxon>
        <taxon>Viridiplantae</taxon>
        <taxon>Streptophyta</taxon>
        <taxon>Embryophyta</taxon>
        <taxon>Tracheophyta</taxon>
        <taxon>Spermatophyta</taxon>
        <taxon>Magnoliopsida</taxon>
        <taxon>eudicotyledons</taxon>
        <taxon>Gunneridae</taxon>
        <taxon>Pentapetalae</taxon>
        <taxon>asterids</taxon>
        <taxon>lamiids</taxon>
        <taxon>Lamiales</taxon>
        <taxon>Orobanchaceae</taxon>
        <taxon>Buchnereae</taxon>
        <taxon>Striga</taxon>
    </lineage>
</organism>
<feature type="region of interest" description="Disordered" evidence="1">
    <location>
        <begin position="114"/>
        <end position="137"/>
    </location>
</feature>
<feature type="transmembrane region" description="Helical" evidence="2">
    <location>
        <begin position="47"/>
        <end position="67"/>
    </location>
</feature>
<dbReference type="AlphaFoldDB" id="A0A5A7PFR2"/>
<dbReference type="PANTHER" id="PTHR36760:SF1">
    <property type="entry name" value="ACIDIC LEUCINE-RICH NUCLEAR PHOSPHOPROTEIN 32 FAMILY B PROTEIN"/>
    <property type="match status" value="1"/>
</dbReference>
<evidence type="ECO:0000313" key="4">
    <source>
        <dbReference type="Proteomes" id="UP000325081"/>
    </source>
</evidence>
<sequence length="371" mass="41849">MSDELCLLKAHFSSLLISDLINFCNFIFSNPLYFCYFVFFSPYLLKLVSFLSPLFLTTFLLFISGIVQEKISVSVSQDPLSEKDFGRDGSQGTDDLGIYEILFGTRLLYEENENPPKIPEEKIEESPGSGVKSRSLSQKRGVFEAKMIEQNNPGPISQIKNSCPILEEKRLENFLKILHQFEKMSTANTDEKKKLGLNSYENGRKGQNLPPPVVKGHSHSCDVSDENNQSKEHITKAENLKTCDSGSLGSMRKEKEWRRTLACKLFEERHNVDGGEGMDSLWEAYEMDSNKKTSKKTSGIEFVEDENEDDDDDDVVDGQLCCLQAVKLSAGKMNLGIGRPNLVKISKAIKGFGWLRHVSKHSKKVHDNGDR</sequence>
<evidence type="ECO:0000256" key="2">
    <source>
        <dbReference type="SAM" id="Phobius"/>
    </source>
</evidence>
<keyword evidence="4" id="KW-1185">Reference proteome</keyword>
<protein>
    <submittedName>
        <fullName evidence="3">Uncharacterized protein</fullName>
    </submittedName>
</protein>
<evidence type="ECO:0000313" key="3">
    <source>
        <dbReference type="EMBL" id="GER31396.1"/>
    </source>
</evidence>
<dbReference type="Proteomes" id="UP000325081">
    <property type="component" value="Unassembled WGS sequence"/>
</dbReference>
<comment type="caution">
    <text evidence="3">The sequence shown here is derived from an EMBL/GenBank/DDBJ whole genome shotgun (WGS) entry which is preliminary data.</text>
</comment>
<keyword evidence="2" id="KW-0472">Membrane</keyword>
<dbReference type="OrthoDB" id="1939140at2759"/>
<feature type="region of interest" description="Disordered" evidence="1">
    <location>
        <begin position="189"/>
        <end position="232"/>
    </location>
</feature>